<dbReference type="SUPFAM" id="SSF54001">
    <property type="entry name" value="Cysteine proteinases"/>
    <property type="match status" value="1"/>
</dbReference>
<dbReference type="GO" id="GO:0006508">
    <property type="term" value="P:proteolysis"/>
    <property type="evidence" value="ECO:0007669"/>
    <property type="project" value="UniProtKB-KW"/>
</dbReference>
<feature type="region of interest" description="Disordered" evidence="5">
    <location>
        <begin position="59"/>
        <end position="187"/>
    </location>
</feature>
<feature type="region of interest" description="Disordered" evidence="5">
    <location>
        <begin position="533"/>
        <end position="640"/>
    </location>
</feature>
<evidence type="ECO:0000256" key="4">
    <source>
        <dbReference type="SAM" id="Coils"/>
    </source>
</evidence>
<proteinExistence type="inferred from homology"/>
<accession>A0A2U1QLD9</accession>
<keyword evidence="4" id="KW-0175">Coiled coil</keyword>
<feature type="compositionally biased region" description="Acidic residues" evidence="5">
    <location>
        <begin position="158"/>
        <end position="167"/>
    </location>
</feature>
<evidence type="ECO:0000259" key="6">
    <source>
        <dbReference type="Pfam" id="PF02902"/>
    </source>
</evidence>
<feature type="compositionally biased region" description="Acidic residues" evidence="5">
    <location>
        <begin position="558"/>
        <end position="570"/>
    </location>
</feature>
<comment type="caution">
    <text evidence="7">The sequence shown here is derived from an EMBL/GenBank/DDBJ whole genome shotgun (WGS) entry which is preliminary data.</text>
</comment>
<feature type="region of interest" description="Disordered" evidence="5">
    <location>
        <begin position="688"/>
        <end position="713"/>
    </location>
</feature>
<feature type="compositionally biased region" description="Basic and acidic residues" evidence="5">
    <location>
        <begin position="136"/>
        <end position="145"/>
    </location>
</feature>
<feature type="compositionally biased region" description="Basic and acidic residues" evidence="5">
    <location>
        <begin position="117"/>
        <end position="129"/>
    </location>
</feature>
<feature type="region of interest" description="Disordered" evidence="5">
    <location>
        <begin position="1"/>
        <end position="31"/>
    </location>
</feature>
<evidence type="ECO:0000256" key="2">
    <source>
        <dbReference type="ARBA" id="ARBA00022670"/>
    </source>
</evidence>
<evidence type="ECO:0000256" key="1">
    <source>
        <dbReference type="ARBA" id="ARBA00005234"/>
    </source>
</evidence>
<evidence type="ECO:0000313" key="8">
    <source>
        <dbReference type="Proteomes" id="UP000245207"/>
    </source>
</evidence>
<feature type="compositionally biased region" description="Basic and acidic residues" evidence="5">
    <location>
        <begin position="77"/>
        <end position="93"/>
    </location>
</feature>
<name>A0A2U1QLD9_ARTAN</name>
<dbReference type="InterPro" id="IPR003653">
    <property type="entry name" value="Peptidase_C48_C"/>
</dbReference>
<dbReference type="Pfam" id="PF02902">
    <property type="entry name" value="Peptidase_C48"/>
    <property type="match status" value="1"/>
</dbReference>
<feature type="coiled-coil region" evidence="4">
    <location>
        <begin position="452"/>
        <end position="494"/>
    </location>
</feature>
<dbReference type="EMBL" id="PKPP01000048">
    <property type="protein sequence ID" value="PWA98806.1"/>
    <property type="molecule type" value="Genomic_DNA"/>
</dbReference>
<dbReference type="Gene3D" id="3.40.395.10">
    <property type="entry name" value="Adenoviral Proteinase, Chain A"/>
    <property type="match status" value="1"/>
</dbReference>
<dbReference type="GO" id="GO:0008234">
    <property type="term" value="F:cysteine-type peptidase activity"/>
    <property type="evidence" value="ECO:0007669"/>
    <property type="project" value="InterPro"/>
</dbReference>
<evidence type="ECO:0000256" key="3">
    <source>
        <dbReference type="ARBA" id="ARBA00022801"/>
    </source>
</evidence>
<evidence type="ECO:0000256" key="5">
    <source>
        <dbReference type="SAM" id="MobiDB-lite"/>
    </source>
</evidence>
<dbReference type="STRING" id="35608.A0A2U1QLD9"/>
<feature type="compositionally biased region" description="Basic and acidic residues" evidence="5">
    <location>
        <begin position="631"/>
        <end position="640"/>
    </location>
</feature>
<dbReference type="AlphaFoldDB" id="A0A2U1QLD9"/>
<dbReference type="PANTHER" id="PTHR34835:SF34">
    <property type="entry name" value="OS08G0555500 PROTEIN"/>
    <property type="match status" value="1"/>
</dbReference>
<keyword evidence="8" id="KW-1185">Reference proteome</keyword>
<sequence>MPFLQLSPESKGPTEVSPVIQATAEGTTEVSPVIQATVEGTTEVSPVIQPRTTAIVVANMEEEAEEESEASKKKKKGSVEKLEKARKTNDKKKTTTKRKMTETESPIATTRSRGKKQRLEEKEADENNNKRKRVVKEKEGVEKKEKVGKRKGKKKLEDEDDMDDEEAVVEKKKAKGRGKKKVEEEEDEDEDNGIYFKSLRAKTTVKPFYNATHKLSPERKQRVREVGFGSLLDFPFNEIPTKLPYFVLKNLNVEKMEVNLPNGGVLKITPRKIREVLGIPMGPIPFYAEKKRLKKDSVYCKFMAQLSKNKRRRTTTALSERIQKSEGVDFIFELSYLTLFANCFGYCQNSAMLQDDVLENVKSSEDIPKIDWCTLIWEYIKGSKEKWDDRTNENWYYGPHVTFTLIYLHYTEFDEMDVPRKYPAIKYWNCDLIKERQKKEMARDAIGMAMVIEEDKEDEENEENENQKLKQEIYERIQDNFDRVLREKNELKSIIKMEMYEGDATIGRFVVRFNTKFQIGIKTDKIGRLVDNKASTSRKDGDESETDDNAEESRSDDSEQENEGGDDGGEDKEQVNEGENWNEDRQNVEENVENLEDAEKDDAGKAQAEKEAEEKAVKEANAVKEAAAKTQVEKEAAEKHAVKEAAEKEVAAKAQAEKEAEEKVVKEAAAKAQVEKEAAEKTVKEAATKAKEDKEDAAKEAAAKAQADKEDAEKLPEIEKKENKNLNAQIAVFKSILEKDETCYRLRDVRLVFFPIIAHGHYYLIVFDLEKGNAAILDNSISDATYDGKYKEIFDFVKEMLIHYLYVTNHPSLTKFKEAQPKIPKMKWKTKKNKIDCGLYMMMHMDMFEGETGLKWKTNIVDENNRKYADMIKTMRMRYAAKILLHVVNKEREKMSEFAIKFGEQYNDKEKQKKMVEKAIERKAAEDK</sequence>
<evidence type="ECO:0000313" key="7">
    <source>
        <dbReference type="EMBL" id="PWA98806.1"/>
    </source>
</evidence>
<feature type="compositionally biased region" description="Acidic residues" evidence="5">
    <location>
        <begin position="590"/>
        <end position="600"/>
    </location>
</feature>
<keyword evidence="2" id="KW-0645">Protease</keyword>
<dbReference type="OrthoDB" id="1749738at2759"/>
<comment type="similarity">
    <text evidence="1">Belongs to the peptidase C48 family.</text>
</comment>
<reference evidence="7 8" key="1">
    <citation type="journal article" date="2018" name="Mol. Plant">
        <title>The genome of Artemisia annua provides insight into the evolution of Asteraceae family and artemisinin biosynthesis.</title>
        <authorList>
            <person name="Shen Q."/>
            <person name="Zhang L."/>
            <person name="Liao Z."/>
            <person name="Wang S."/>
            <person name="Yan T."/>
            <person name="Shi P."/>
            <person name="Liu M."/>
            <person name="Fu X."/>
            <person name="Pan Q."/>
            <person name="Wang Y."/>
            <person name="Lv Z."/>
            <person name="Lu X."/>
            <person name="Zhang F."/>
            <person name="Jiang W."/>
            <person name="Ma Y."/>
            <person name="Chen M."/>
            <person name="Hao X."/>
            <person name="Li L."/>
            <person name="Tang Y."/>
            <person name="Lv G."/>
            <person name="Zhou Y."/>
            <person name="Sun X."/>
            <person name="Brodelius P.E."/>
            <person name="Rose J.K.C."/>
            <person name="Tang K."/>
        </authorList>
    </citation>
    <scope>NUCLEOTIDE SEQUENCE [LARGE SCALE GENOMIC DNA]</scope>
    <source>
        <strain evidence="8">cv. Huhao1</strain>
        <tissue evidence="7">Leaf</tissue>
    </source>
</reference>
<feature type="compositionally biased region" description="Basic and acidic residues" evidence="5">
    <location>
        <begin position="601"/>
        <end position="622"/>
    </location>
</feature>
<keyword evidence="3" id="KW-0378">Hydrolase</keyword>
<dbReference type="InterPro" id="IPR038765">
    <property type="entry name" value="Papain-like_cys_pep_sf"/>
</dbReference>
<dbReference type="PANTHER" id="PTHR34835">
    <property type="entry name" value="OS07G0283600 PROTEIN-RELATED"/>
    <property type="match status" value="1"/>
</dbReference>
<organism evidence="7 8">
    <name type="scientific">Artemisia annua</name>
    <name type="common">Sweet wormwood</name>
    <dbReference type="NCBI Taxonomy" id="35608"/>
    <lineage>
        <taxon>Eukaryota</taxon>
        <taxon>Viridiplantae</taxon>
        <taxon>Streptophyta</taxon>
        <taxon>Embryophyta</taxon>
        <taxon>Tracheophyta</taxon>
        <taxon>Spermatophyta</taxon>
        <taxon>Magnoliopsida</taxon>
        <taxon>eudicotyledons</taxon>
        <taxon>Gunneridae</taxon>
        <taxon>Pentapetalae</taxon>
        <taxon>asterids</taxon>
        <taxon>campanulids</taxon>
        <taxon>Asterales</taxon>
        <taxon>Asteraceae</taxon>
        <taxon>Asteroideae</taxon>
        <taxon>Anthemideae</taxon>
        <taxon>Artemisiinae</taxon>
        <taxon>Artemisia</taxon>
    </lineage>
</organism>
<protein>
    <recommendedName>
        <fullName evidence="6">Ubiquitin-like protease family profile domain-containing protein</fullName>
    </recommendedName>
</protein>
<dbReference type="Proteomes" id="UP000245207">
    <property type="component" value="Unassembled WGS sequence"/>
</dbReference>
<feature type="domain" description="Ubiquitin-like protease family profile" evidence="6">
    <location>
        <begin position="728"/>
        <end position="874"/>
    </location>
</feature>
<gene>
    <name evidence="7" type="ORF">CTI12_AA008550</name>
</gene>